<reference evidence="2" key="2">
    <citation type="submission" date="2020-11" db="EMBL/GenBank/DDBJ databases">
        <authorList>
            <person name="McCartney M.A."/>
            <person name="Auch B."/>
            <person name="Kono T."/>
            <person name="Mallez S."/>
            <person name="Becker A."/>
            <person name="Gohl D.M."/>
            <person name="Silverstein K.A.T."/>
            <person name="Koren S."/>
            <person name="Bechman K.B."/>
            <person name="Herman A."/>
            <person name="Abrahante J.E."/>
            <person name="Garbe J."/>
        </authorList>
    </citation>
    <scope>NUCLEOTIDE SEQUENCE</scope>
    <source>
        <strain evidence="2">Duluth1</strain>
        <tissue evidence="2">Whole animal</tissue>
    </source>
</reference>
<evidence type="ECO:0000313" key="3">
    <source>
        <dbReference type="Proteomes" id="UP000828390"/>
    </source>
</evidence>
<proteinExistence type="predicted"/>
<protein>
    <submittedName>
        <fullName evidence="2">Uncharacterized protein</fullName>
    </submittedName>
</protein>
<feature type="compositionally biased region" description="Low complexity" evidence="1">
    <location>
        <begin position="185"/>
        <end position="195"/>
    </location>
</feature>
<sequence>MDVSKKSQQIAFIIDGAVRIVKTVSKKTTCADVIAKLPNLQVPLAVFLSAEGVAKELPGKTKLLKVWRANAASKNIEFVIKRSEIKMQRSRKSLGATLRRGSFCFLRKVPLKKMSTVQVPSIPDTLKKVSTTCIENNSFKSGTRVENSTSVKLSLKSKFTTPHKTMSDRAISTGTIFSTDTGYNSISSGESSQESNQKKTSKCTKNRHRIVLLEDDVNGPRHSTPVSVKRTQKRSLDCTLTEYLEQLDEYRGKSAMMHRFLADQTLTSNSKRQRLDRESLSSIHDRKERCRFLWERYCDSDTESEASDDSEFIPSNMIDFTRTTELRRESAFSDLRKCSSRFSLPATRFSLPTRVATGVIDEFDYSFNCSFPRMDGDGCEDYSSNAGERANVITAVCRNDDPVTDERLDSFMKTTTSFSSDNLELNVLERNVLERKCTSVIHVCDMF</sequence>
<comment type="caution">
    <text evidence="2">The sequence shown here is derived from an EMBL/GenBank/DDBJ whole genome shotgun (WGS) entry which is preliminary data.</text>
</comment>
<gene>
    <name evidence="2" type="ORF">DPMN_027312</name>
</gene>
<dbReference type="AlphaFoldDB" id="A0A9D4LWS1"/>
<dbReference type="Proteomes" id="UP000828390">
    <property type="component" value="Unassembled WGS sequence"/>
</dbReference>
<evidence type="ECO:0000313" key="2">
    <source>
        <dbReference type="EMBL" id="KAH3864296.1"/>
    </source>
</evidence>
<feature type="region of interest" description="Disordered" evidence="1">
    <location>
        <begin position="185"/>
        <end position="205"/>
    </location>
</feature>
<evidence type="ECO:0000256" key="1">
    <source>
        <dbReference type="SAM" id="MobiDB-lite"/>
    </source>
</evidence>
<accession>A0A9D4LWS1</accession>
<reference evidence="2" key="1">
    <citation type="journal article" date="2019" name="bioRxiv">
        <title>The Genome of the Zebra Mussel, Dreissena polymorpha: A Resource for Invasive Species Research.</title>
        <authorList>
            <person name="McCartney M.A."/>
            <person name="Auch B."/>
            <person name="Kono T."/>
            <person name="Mallez S."/>
            <person name="Zhang Y."/>
            <person name="Obille A."/>
            <person name="Becker A."/>
            <person name="Abrahante J.E."/>
            <person name="Garbe J."/>
            <person name="Badalamenti J.P."/>
            <person name="Herman A."/>
            <person name="Mangelson H."/>
            <person name="Liachko I."/>
            <person name="Sullivan S."/>
            <person name="Sone E.D."/>
            <person name="Koren S."/>
            <person name="Silverstein K.A.T."/>
            <person name="Beckman K.B."/>
            <person name="Gohl D.M."/>
        </authorList>
    </citation>
    <scope>NUCLEOTIDE SEQUENCE</scope>
    <source>
        <strain evidence="2">Duluth1</strain>
        <tissue evidence="2">Whole animal</tissue>
    </source>
</reference>
<name>A0A9D4LWS1_DREPO</name>
<organism evidence="2 3">
    <name type="scientific">Dreissena polymorpha</name>
    <name type="common">Zebra mussel</name>
    <name type="synonym">Mytilus polymorpha</name>
    <dbReference type="NCBI Taxonomy" id="45954"/>
    <lineage>
        <taxon>Eukaryota</taxon>
        <taxon>Metazoa</taxon>
        <taxon>Spiralia</taxon>
        <taxon>Lophotrochozoa</taxon>
        <taxon>Mollusca</taxon>
        <taxon>Bivalvia</taxon>
        <taxon>Autobranchia</taxon>
        <taxon>Heteroconchia</taxon>
        <taxon>Euheterodonta</taxon>
        <taxon>Imparidentia</taxon>
        <taxon>Neoheterodontei</taxon>
        <taxon>Myida</taxon>
        <taxon>Dreissenoidea</taxon>
        <taxon>Dreissenidae</taxon>
        <taxon>Dreissena</taxon>
    </lineage>
</organism>
<dbReference type="EMBL" id="JAIWYP010000002">
    <property type="protein sequence ID" value="KAH3864296.1"/>
    <property type="molecule type" value="Genomic_DNA"/>
</dbReference>
<dbReference type="Gene3D" id="3.10.20.90">
    <property type="entry name" value="Phosphatidylinositol 3-kinase Catalytic Subunit, Chain A, domain 1"/>
    <property type="match status" value="1"/>
</dbReference>
<keyword evidence="3" id="KW-1185">Reference proteome</keyword>